<dbReference type="GO" id="GO:0005886">
    <property type="term" value="C:plasma membrane"/>
    <property type="evidence" value="ECO:0007669"/>
    <property type="project" value="UniProtKB-SubCell"/>
</dbReference>
<dbReference type="InterPro" id="IPR050171">
    <property type="entry name" value="MFS_Transporters"/>
</dbReference>
<reference evidence="10" key="1">
    <citation type="submission" date="2020-05" db="EMBL/GenBank/DDBJ databases">
        <authorList>
            <person name="Chiriac C."/>
            <person name="Salcher M."/>
            <person name="Ghai R."/>
            <person name="Kavagutti S V."/>
        </authorList>
    </citation>
    <scope>NUCLEOTIDE SEQUENCE</scope>
</reference>
<dbReference type="Pfam" id="PF07690">
    <property type="entry name" value="MFS_1"/>
    <property type="match status" value="1"/>
</dbReference>
<feature type="transmembrane region" description="Helical" evidence="8">
    <location>
        <begin position="363"/>
        <end position="383"/>
    </location>
</feature>
<dbReference type="InterPro" id="IPR020846">
    <property type="entry name" value="MFS_dom"/>
</dbReference>
<evidence type="ECO:0000259" key="9">
    <source>
        <dbReference type="PROSITE" id="PS50850"/>
    </source>
</evidence>
<feature type="region of interest" description="Disordered" evidence="7">
    <location>
        <begin position="1"/>
        <end position="22"/>
    </location>
</feature>
<evidence type="ECO:0000313" key="10">
    <source>
        <dbReference type="EMBL" id="CAB4948976.1"/>
    </source>
</evidence>
<keyword evidence="4 8" id="KW-0812">Transmembrane</keyword>
<keyword evidence="2" id="KW-0813">Transport</keyword>
<dbReference type="InterPro" id="IPR036259">
    <property type="entry name" value="MFS_trans_sf"/>
</dbReference>
<feature type="transmembrane region" description="Helical" evidence="8">
    <location>
        <begin position="97"/>
        <end position="120"/>
    </location>
</feature>
<accession>A0A6J7JZY1</accession>
<keyword evidence="6 8" id="KW-0472">Membrane</keyword>
<feature type="transmembrane region" description="Helical" evidence="8">
    <location>
        <begin position="321"/>
        <end position="342"/>
    </location>
</feature>
<name>A0A6J7JZY1_9ZZZZ</name>
<proteinExistence type="predicted"/>
<dbReference type="GO" id="GO:0022857">
    <property type="term" value="F:transmembrane transporter activity"/>
    <property type="evidence" value="ECO:0007669"/>
    <property type="project" value="InterPro"/>
</dbReference>
<feature type="transmembrane region" description="Helical" evidence="8">
    <location>
        <begin position="187"/>
        <end position="206"/>
    </location>
</feature>
<feature type="domain" description="Major facilitator superfamily (MFS) profile" evidence="9">
    <location>
        <begin position="28"/>
        <end position="411"/>
    </location>
</feature>
<protein>
    <submittedName>
        <fullName evidence="10">Unannotated protein</fullName>
    </submittedName>
</protein>
<feature type="transmembrane region" description="Helical" evidence="8">
    <location>
        <begin position="389"/>
        <end position="407"/>
    </location>
</feature>
<feature type="transmembrane region" description="Helical" evidence="8">
    <location>
        <begin position="156"/>
        <end position="181"/>
    </location>
</feature>
<keyword evidence="3" id="KW-1003">Cell membrane</keyword>
<keyword evidence="5 8" id="KW-1133">Transmembrane helix</keyword>
<dbReference type="Gene3D" id="1.20.1250.20">
    <property type="entry name" value="MFS general substrate transporter like domains"/>
    <property type="match status" value="1"/>
</dbReference>
<evidence type="ECO:0000256" key="2">
    <source>
        <dbReference type="ARBA" id="ARBA00022448"/>
    </source>
</evidence>
<dbReference type="AlphaFoldDB" id="A0A6J7JZY1"/>
<evidence type="ECO:0000256" key="4">
    <source>
        <dbReference type="ARBA" id="ARBA00022692"/>
    </source>
</evidence>
<feature type="transmembrane region" description="Helical" evidence="8">
    <location>
        <begin position="267"/>
        <end position="288"/>
    </location>
</feature>
<organism evidence="10">
    <name type="scientific">freshwater metagenome</name>
    <dbReference type="NCBI Taxonomy" id="449393"/>
    <lineage>
        <taxon>unclassified sequences</taxon>
        <taxon>metagenomes</taxon>
        <taxon>ecological metagenomes</taxon>
    </lineage>
</organism>
<feature type="transmembrane region" description="Helical" evidence="8">
    <location>
        <begin position="227"/>
        <end position="247"/>
    </location>
</feature>
<evidence type="ECO:0000256" key="3">
    <source>
        <dbReference type="ARBA" id="ARBA00022475"/>
    </source>
</evidence>
<evidence type="ECO:0000256" key="5">
    <source>
        <dbReference type="ARBA" id="ARBA00022989"/>
    </source>
</evidence>
<sequence length="431" mass="43763">MTAPDRSPAPPAGPSASDAPSRRFELPPTAAYWLMAAIIGLSLFASATPSPLYATYREEWGFSPFVLTAIFAVYSVGVLAALLVAGRISDDVGRRPVLVGSLAVLIVSTAMFVAASSVLWLFAARALQGVATGVALGSAGAALLDLHPRRDSHGAGLANGFFSTAGMGLGALVAAVLVQYAPLPMRLPYLLLLVVFGALLVGALLMPEPVTERRRLSLRLEAPHVPAAIRGAFLLSSLGVLASWSIGGLFMSLGPQLAAIELGTSNHLAGGVAILALTGAGSVAQLVFQRAAPHRLTTVGAVVLAVGLASVVGSLSLDSGALFLAASTLTGVGWGAAFLGALRSLTAVIPAATRARTMSAFYLVAYSSLSLPALAAGLTVSAWGLLPTFRVFGAVVAVLALVVAVAAHRTRPAREPAGDRASAAAVVPIVD</sequence>
<dbReference type="PROSITE" id="PS50850">
    <property type="entry name" value="MFS"/>
    <property type="match status" value="1"/>
</dbReference>
<dbReference type="SUPFAM" id="SSF103473">
    <property type="entry name" value="MFS general substrate transporter"/>
    <property type="match status" value="1"/>
</dbReference>
<feature type="transmembrane region" description="Helical" evidence="8">
    <location>
        <begin position="60"/>
        <end position="85"/>
    </location>
</feature>
<evidence type="ECO:0000256" key="1">
    <source>
        <dbReference type="ARBA" id="ARBA00004651"/>
    </source>
</evidence>
<gene>
    <name evidence="10" type="ORF">UFOPK3564_03385</name>
</gene>
<evidence type="ECO:0000256" key="7">
    <source>
        <dbReference type="SAM" id="MobiDB-lite"/>
    </source>
</evidence>
<dbReference type="EMBL" id="CAFBMK010000320">
    <property type="protein sequence ID" value="CAB4948976.1"/>
    <property type="molecule type" value="Genomic_DNA"/>
</dbReference>
<feature type="transmembrane region" description="Helical" evidence="8">
    <location>
        <begin position="30"/>
        <end position="48"/>
    </location>
</feature>
<feature type="transmembrane region" description="Helical" evidence="8">
    <location>
        <begin position="126"/>
        <end position="144"/>
    </location>
</feature>
<dbReference type="InterPro" id="IPR011701">
    <property type="entry name" value="MFS"/>
</dbReference>
<evidence type="ECO:0000256" key="6">
    <source>
        <dbReference type="ARBA" id="ARBA00023136"/>
    </source>
</evidence>
<comment type="subcellular location">
    <subcellularLocation>
        <location evidence="1">Cell membrane</location>
        <topology evidence="1">Multi-pass membrane protein</topology>
    </subcellularLocation>
</comment>
<feature type="transmembrane region" description="Helical" evidence="8">
    <location>
        <begin position="295"/>
        <end position="315"/>
    </location>
</feature>
<evidence type="ECO:0000256" key="8">
    <source>
        <dbReference type="SAM" id="Phobius"/>
    </source>
</evidence>
<dbReference type="PANTHER" id="PTHR23517">
    <property type="entry name" value="RESISTANCE PROTEIN MDTM, PUTATIVE-RELATED-RELATED"/>
    <property type="match status" value="1"/>
</dbReference>